<accession>A0A6N2CHM3</accession>
<feature type="non-terminal residue" evidence="2">
    <location>
        <position position="1"/>
    </location>
</feature>
<feature type="compositionally biased region" description="Basic and acidic residues" evidence="1">
    <location>
        <begin position="1"/>
        <end position="22"/>
    </location>
</feature>
<evidence type="ECO:0008006" key="3">
    <source>
        <dbReference type="Google" id="ProtNLM"/>
    </source>
</evidence>
<sequence>NTQREASRRDKEGVANVGEHDNQVPPQEEVAIDDQVPANPPSMVDGDIRAAFLQMDKAITTQEQAITTQPQAMTAIANQEVVPRGNQVRTPASRLRDFIRMNPLTFYGSKVEEYPQEFID</sequence>
<protein>
    <recommendedName>
        <fullName evidence="3">Gag-pol polyprotein</fullName>
    </recommendedName>
</protein>
<evidence type="ECO:0000313" key="2">
    <source>
        <dbReference type="EMBL" id="TMX05708.1"/>
    </source>
</evidence>
<gene>
    <name evidence="2" type="ORF">EJD97_006916</name>
</gene>
<reference evidence="2" key="1">
    <citation type="submission" date="2019-05" db="EMBL/GenBank/DDBJ databases">
        <title>The de novo reference genome and transcriptome assemblies of the wild tomato species Solanum chilense.</title>
        <authorList>
            <person name="Stam R."/>
            <person name="Nosenko T."/>
            <person name="Hoerger A.C."/>
            <person name="Stephan W."/>
            <person name="Seidel M.A."/>
            <person name="Kuhn J.M.M."/>
            <person name="Haberer G."/>
            <person name="Tellier A."/>
        </authorList>
    </citation>
    <scope>NUCLEOTIDE SEQUENCE</scope>
    <source>
        <tissue evidence="2">Mature leaves</tissue>
    </source>
</reference>
<proteinExistence type="predicted"/>
<dbReference type="EMBL" id="RXGB01000020">
    <property type="protein sequence ID" value="TMX05708.1"/>
    <property type="molecule type" value="Genomic_DNA"/>
</dbReference>
<evidence type="ECO:0000256" key="1">
    <source>
        <dbReference type="SAM" id="MobiDB-lite"/>
    </source>
</evidence>
<dbReference type="AlphaFoldDB" id="A0A6N2CHM3"/>
<name>A0A6N2CHM3_SOLCI</name>
<feature type="region of interest" description="Disordered" evidence="1">
    <location>
        <begin position="1"/>
        <end position="26"/>
    </location>
</feature>
<comment type="caution">
    <text evidence="2">The sequence shown here is derived from an EMBL/GenBank/DDBJ whole genome shotgun (WGS) entry which is preliminary data.</text>
</comment>
<organism evidence="2">
    <name type="scientific">Solanum chilense</name>
    <name type="common">Tomato</name>
    <name type="synonym">Lycopersicon chilense</name>
    <dbReference type="NCBI Taxonomy" id="4083"/>
    <lineage>
        <taxon>Eukaryota</taxon>
        <taxon>Viridiplantae</taxon>
        <taxon>Streptophyta</taxon>
        <taxon>Embryophyta</taxon>
        <taxon>Tracheophyta</taxon>
        <taxon>Spermatophyta</taxon>
        <taxon>Magnoliopsida</taxon>
        <taxon>eudicotyledons</taxon>
        <taxon>Gunneridae</taxon>
        <taxon>Pentapetalae</taxon>
        <taxon>asterids</taxon>
        <taxon>lamiids</taxon>
        <taxon>Solanales</taxon>
        <taxon>Solanaceae</taxon>
        <taxon>Solanoideae</taxon>
        <taxon>Solaneae</taxon>
        <taxon>Solanum</taxon>
        <taxon>Solanum subgen. Lycopersicon</taxon>
    </lineage>
</organism>